<dbReference type="Gene3D" id="3.10.50.30">
    <property type="entry name" value="Transcription elongation factor, GreA/GreB, C-terminal domain"/>
    <property type="match status" value="1"/>
</dbReference>
<keyword evidence="3 6" id="KW-0805">Transcription regulation</keyword>
<keyword evidence="4 6" id="KW-0238">DNA-binding</keyword>
<dbReference type="PIRSF" id="PIRSF006092">
    <property type="entry name" value="GreA_GreB"/>
    <property type="match status" value="1"/>
</dbReference>
<dbReference type="PANTHER" id="PTHR30437">
    <property type="entry name" value="TRANSCRIPTION ELONGATION FACTOR GREA"/>
    <property type="match status" value="1"/>
</dbReference>
<comment type="function">
    <text evidence="6">Necessary for efficient RNA polymerase transcription elongation past template-encoded arresting sites. The arresting sites in DNA have the property of trapping a certain fraction of elongating RNA polymerases that pass through, resulting in locked ternary complexes. Cleavage of the nascent transcript by cleavage factors such as GreA or GreB allows the resumption of elongation from the new 3'terminus. GreA releases sequences of 2 to 3 nucleotides.</text>
</comment>
<dbReference type="PROSITE" id="PS00829">
    <property type="entry name" value="GREAB_1"/>
    <property type="match status" value="1"/>
</dbReference>
<feature type="domain" description="Transcription elongation factor GreA/GreB N-terminal" evidence="9">
    <location>
        <begin position="3"/>
        <end position="72"/>
    </location>
</feature>
<dbReference type="NCBIfam" id="NF001263">
    <property type="entry name" value="PRK00226.1-4"/>
    <property type="match status" value="1"/>
</dbReference>
<gene>
    <name evidence="10" type="ORF">A2919_02420</name>
</gene>
<dbReference type="InterPro" id="IPR023459">
    <property type="entry name" value="Tscrpt_elong_fac_GreA/B_fam"/>
</dbReference>
<dbReference type="SUPFAM" id="SSF46557">
    <property type="entry name" value="GreA transcript cleavage protein, N-terminal domain"/>
    <property type="match status" value="1"/>
</dbReference>
<dbReference type="SUPFAM" id="SSF54534">
    <property type="entry name" value="FKBP-like"/>
    <property type="match status" value="1"/>
</dbReference>
<dbReference type="InterPro" id="IPR018151">
    <property type="entry name" value="TF_GreA/GreB_CS"/>
</dbReference>
<evidence type="ECO:0000256" key="6">
    <source>
        <dbReference type="RuleBase" id="RU000556"/>
    </source>
</evidence>
<evidence type="ECO:0000313" key="11">
    <source>
        <dbReference type="Proteomes" id="UP000178835"/>
    </source>
</evidence>
<dbReference type="GO" id="GO:0032784">
    <property type="term" value="P:regulation of DNA-templated transcription elongation"/>
    <property type="evidence" value="ECO:0007669"/>
    <property type="project" value="InterPro"/>
</dbReference>
<accession>A0A1G2HG58</accession>
<dbReference type="Proteomes" id="UP000178835">
    <property type="component" value="Unassembled WGS sequence"/>
</dbReference>
<dbReference type="InterPro" id="IPR036953">
    <property type="entry name" value="GreA/GreB_C_sf"/>
</dbReference>
<proteinExistence type="inferred from homology"/>
<dbReference type="GO" id="GO:0003677">
    <property type="term" value="F:DNA binding"/>
    <property type="evidence" value="ECO:0007669"/>
    <property type="project" value="UniProtKB-KW"/>
</dbReference>
<dbReference type="PANTHER" id="PTHR30437:SF4">
    <property type="entry name" value="TRANSCRIPTION ELONGATION FACTOR GREA"/>
    <property type="match status" value="1"/>
</dbReference>
<dbReference type="Pfam" id="PF03449">
    <property type="entry name" value="GreA_GreB_N"/>
    <property type="match status" value="1"/>
</dbReference>
<dbReference type="EMBL" id="MHOH01000011">
    <property type="protein sequence ID" value="OGZ60878.1"/>
    <property type="molecule type" value="Genomic_DNA"/>
</dbReference>
<dbReference type="FunFam" id="1.10.287.180:FF:000001">
    <property type="entry name" value="Transcription elongation factor GreA"/>
    <property type="match status" value="1"/>
</dbReference>
<comment type="similarity">
    <text evidence="1 6">Belongs to the GreA/GreB family.</text>
</comment>
<protein>
    <recommendedName>
        <fullName evidence="2 6">Transcription elongation factor GreA</fullName>
    </recommendedName>
</protein>
<keyword evidence="7" id="KW-0175">Coiled coil</keyword>
<dbReference type="InterPro" id="IPR022691">
    <property type="entry name" value="Tscrpt_elong_fac_GreA/B_N"/>
</dbReference>
<organism evidence="10 11">
    <name type="scientific">Candidatus Spechtbacteria bacterium RIFCSPLOWO2_01_FULL_43_12</name>
    <dbReference type="NCBI Taxonomy" id="1802162"/>
    <lineage>
        <taxon>Bacteria</taxon>
        <taxon>Candidatus Spechtiibacteriota</taxon>
    </lineage>
</organism>
<feature type="coiled-coil region" evidence="7">
    <location>
        <begin position="9"/>
        <end position="73"/>
    </location>
</feature>
<evidence type="ECO:0000259" key="9">
    <source>
        <dbReference type="Pfam" id="PF03449"/>
    </source>
</evidence>
<name>A0A1G2HG58_9BACT</name>
<dbReference type="GO" id="GO:0070063">
    <property type="term" value="F:RNA polymerase binding"/>
    <property type="evidence" value="ECO:0007669"/>
    <property type="project" value="InterPro"/>
</dbReference>
<evidence type="ECO:0000256" key="4">
    <source>
        <dbReference type="ARBA" id="ARBA00023125"/>
    </source>
</evidence>
<dbReference type="GO" id="GO:0006354">
    <property type="term" value="P:DNA-templated transcription elongation"/>
    <property type="evidence" value="ECO:0007669"/>
    <property type="project" value="TreeGrafter"/>
</dbReference>
<dbReference type="Pfam" id="PF01272">
    <property type="entry name" value="GreA_GreB"/>
    <property type="match status" value="1"/>
</dbReference>
<keyword evidence="5 6" id="KW-0804">Transcription</keyword>
<evidence type="ECO:0000259" key="8">
    <source>
        <dbReference type="Pfam" id="PF01272"/>
    </source>
</evidence>
<evidence type="ECO:0000256" key="2">
    <source>
        <dbReference type="ARBA" id="ARBA00013729"/>
    </source>
</evidence>
<dbReference type="InterPro" id="IPR001437">
    <property type="entry name" value="Tscrpt_elong_fac_GreA/B_C"/>
</dbReference>
<comment type="caution">
    <text evidence="10">The sequence shown here is derived from an EMBL/GenBank/DDBJ whole genome shotgun (WGS) entry which is preliminary data.</text>
</comment>
<evidence type="ECO:0000256" key="5">
    <source>
        <dbReference type="ARBA" id="ARBA00023163"/>
    </source>
</evidence>
<dbReference type="Gene3D" id="1.10.287.180">
    <property type="entry name" value="Transcription elongation factor, GreA/GreB, N-terminal domain"/>
    <property type="match status" value="1"/>
</dbReference>
<reference evidence="10 11" key="1">
    <citation type="journal article" date="2016" name="Nat. Commun.">
        <title>Thousands of microbial genomes shed light on interconnected biogeochemical processes in an aquifer system.</title>
        <authorList>
            <person name="Anantharaman K."/>
            <person name="Brown C.T."/>
            <person name="Hug L.A."/>
            <person name="Sharon I."/>
            <person name="Castelle C.J."/>
            <person name="Probst A.J."/>
            <person name="Thomas B.C."/>
            <person name="Singh A."/>
            <person name="Wilkins M.J."/>
            <person name="Karaoz U."/>
            <person name="Brodie E.L."/>
            <person name="Williams K.H."/>
            <person name="Hubbard S.S."/>
            <person name="Banfield J.F."/>
        </authorList>
    </citation>
    <scope>NUCLEOTIDE SEQUENCE [LARGE SCALE GENOMIC DNA]</scope>
</reference>
<dbReference type="InterPro" id="IPR006359">
    <property type="entry name" value="Tscrpt_elong_fac_GreA"/>
</dbReference>
<evidence type="ECO:0000256" key="3">
    <source>
        <dbReference type="ARBA" id="ARBA00023015"/>
    </source>
</evidence>
<evidence type="ECO:0000256" key="1">
    <source>
        <dbReference type="ARBA" id="ARBA00008213"/>
    </source>
</evidence>
<evidence type="ECO:0000313" key="10">
    <source>
        <dbReference type="EMBL" id="OGZ60878.1"/>
    </source>
</evidence>
<sequence>MEYITKKGLDQLKEELDKLKNEKTWEIAAWLREASAQGDMIENAEYVAAKEAQTALEERIEELEKRIRGANVIKRRKKDIVDIGASVEFVNKANTSIKIMLVGSPETEAGEGKISMLSPLGRAMMGKKVGDYVEVLTPKGRKRYKITKIV</sequence>
<dbReference type="NCBIfam" id="TIGR01462">
    <property type="entry name" value="greA"/>
    <property type="match status" value="1"/>
</dbReference>
<dbReference type="InterPro" id="IPR036805">
    <property type="entry name" value="Tscrpt_elong_fac_GreA/B_N_sf"/>
</dbReference>
<feature type="domain" description="Transcription elongation factor GreA/GreB C-terminal" evidence="8">
    <location>
        <begin position="77"/>
        <end position="149"/>
    </location>
</feature>
<evidence type="ECO:0000256" key="7">
    <source>
        <dbReference type="SAM" id="Coils"/>
    </source>
</evidence>
<dbReference type="AlphaFoldDB" id="A0A1G2HG58"/>